<evidence type="ECO:0000256" key="5">
    <source>
        <dbReference type="ARBA" id="ARBA00023136"/>
    </source>
</evidence>
<keyword evidence="4 7" id="KW-1133">Transmembrane helix</keyword>
<keyword evidence="3 7" id="KW-0812">Transmembrane</keyword>
<dbReference type="PANTHER" id="PTHR30572">
    <property type="entry name" value="MEMBRANE COMPONENT OF TRANSPORTER-RELATED"/>
    <property type="match status" value="1"/>
</dbReference>
<comment type="caution">
    <text evidence="10">The sequence shown here is derived from an EMBL/GenBank/DDBJ whole genome shotgun (WGS) entry which is preliminary data.</text>
</comment>
<feature type="transmembrane region" description="Helical" evidence="7">
    <location>
        <begin position="327"/>
        <end position="354"/>
    </location>
</feature>
<sequence>MMDKLLETFKLAIITLRANKLRSLLTMLGIIIGVSSVILLISIGSGLKIYITGQLQGLGSNSLYVMPGNLELQPGGGGSGGTPGAGTGILKFTLNHYHELTQKGTTLQAVMGYSENNGTVSYAGRNKTIQVAGVGYQYPGVRNQYPIQGTFFNFSQQEAGKKLIVLGKTVADDLFGNEDPVGKKVTLVDNKFTVVGVLEKKGGFGGVDMDNQVFIPFTTAMTTFDVDKIQSFWIQAKDDVPIEEAKEEIEKILLRTLKEDDFSVLDTGSLISVIAQVLGVLTIALAGIAAISLIVGGIGIMNIMLVSVTERTKEIGLRKAVGATPKIIMTQFLIESMVLSVTGGVIGILLGAAGSLAMRSFLPTTVSFWSVFLAFSVSVIIGVVFGVLPAGRAAKLNPIQALRYE</sequence>
<dbReference type="EMBL" id="PEXA01000054">
    <property type="protein sequence ID" value="PIU33089.1"/>
    <property type="molecule type" value="Genomic_DNA"/>
</dbReference>
<reference evidence="11" key="1">
    <citation type="submission" date="2017-09" db="EMBL/GenBank/DDBJ databases">
        <title>Depth-based differentiation of microbial function through sediment-hosted aquifers and enrichment of novel symbionts in the deep terrestrial subsurface.</title>
        <authorList>
            <person name="Probst A.J."/>
            <person name="Ladd B."/>
            <person name="Jarett J.K."/>
            <person name="Geller-Mcgrath D.E."/>
            <person name="Sieber C.M.K."/>
            <person name="Emerson J.B."/>
            <person name="Anantharaman K."/>
            <person name="Thomas B.C."/>
            <person name="Malmstrom R."/>
            <person name="Stieglmeier M."/>
            <person name="Klingl A."/>
            <person name="Woyke T."/>
            <person name="Ryan C.M."/>
            <person name="Banfield J.F."/>
        </authorList>
    </citation>
    <scope>NUCLEOTIDE SEQUENCE [LARGE SCALE GENOMIC DNA]</scope>
</reference>
<dbReference type="InterPro" id="IPR003838">
    <property type="entry name" value="ABC3_permease_C"/>
</dbReference>
<evidence type="ECO:0000313" key="10">
    <source>
        <dbReference type="EMBL" id="PIU33089.1"/>
    </source>
</evidence>
<evidence type="ECO:0000259" key="8">
    <source>
        <dbReference type="Pfam" id="PF02687"/>
    </source>
</evidence>
<dbReference type="PANTHER" id="PTHR30572:SF4">
    <property type="entry name" value="ABC TRANSPORTER PERMEASE YTRF"/>
    <property type="match status" value="1"/>
</dbReference>
<evidence type="ECO:0000256" key="2">
    <source>
        <dbReference type="ARBA" id="ARBA00022475"/>
    </source>
</evidence>
<gene>
    <name evidence="10" type="ORF">COT04_01970</name>
</gene>
<comment type="subcellular location">
    <subcellularLocation>
        <location evidence="1">Cell membrane</location>
        <topology evidence="1">Multi-pass membrane protein</topology>
    </subcellularLocation>
</comment>
<feature type="transmembrane region" description="Helical" evidence="7">
    <location>
        <begin position="21"/>
        <end position="43"/>
    </location>
</feature>
<dbReference type="Pfam" id="PF12704">
    <property type="entry name" value="MacB_PCD"/>
    <property type="match status" value="1"/>
</dbReference>
<keyword evidence="2" id="KW-1003">Cell membrane</keyword>
<evidence type="ECO:0008006" key="12">
    <source>
        <dbReference type="Google" id="ProtNLM"/>
    </source>
</evidence>
<evidence type="ECO:0000256" key="6">
    <source>
        <dbReference type="ARBA" id="ARBA00038076"/>
    </source>
</evidence>
<dbReference type="GO" id="GO:0005886">
    <property type="term" value="C:plasma membrane"/>
    <property type="evidence" value="ECO:0007669"/>
    <property type="project" value="UniProtKB-SubCell"/>
</dbReference>
<evidence type="ECO:0000256" key="1">
    <source>
        <dbReference type="ARBA" id="ARBA00004651"/>
    </source>
</evidence>
<evidence type="ECO:0000256" key="4">
    <source>
        <dbReference type="ARBA" id="ARBA00022989"/>
    </source>
</evidence>
<dbReference type="GO" id="GO:0022857">
    <property type="term" value="F:transmembrane transporter activity"/>
    <property type="evidence" value="ECO:0007669"/>
    <property type="project" value="TreeGrafter"/>
</dbReference>
<dbReference type="InterPro" id="IPR025857">
    <property type="entry name" value="MacB_PCD"/>
</dbReference>
<evidence type="ECO:0000256" key="3">
    <source>
        <dbReference type="ARBA" id="ARBA00022692"/>
    </source>
</evidence>
<dbReference type="Pfam" id="PF02687">
    <property type="entry name" value="FtsX"/>
    <property type="match status" value="1"/>
</dbReference>
<evidence type="ECO:0000256" key="7">
    <source>
        <dbReference type="SAM" id="Phobius"/>
    </source>
</evidence>
<protein>
    <recommendedName>
        <fullName evidence="12">Multidrug ABC transporter substrate-binding protein</fullName>
    </recommendedName>
</protein>
<feature type="domain" description="MacB-like periplasmic core" evidence="9">
    <location>
        <begin position="23"/>
        <end position="251"/>
    </location>
</feature>
<dbReference type="InterPro" id="IPR050250">
    <property type="entry name" value="Macrolide_Exporter_MacB"/>
</dbReference>
<dbReference type="Proteomes" id="UP000229559">
    <property type="component" value="Unassembled WGS sequence"/>
</dbReference>
<feature type="domain" description="ABC3 transporter permease C-terminal" evidence="8">
    <location>
        <begin position="288"/>
        <end position="398"/>
    </location>
</feature>
<proteinExistence type="inferred from homology"/>
<feature type="transmembrane region" description="Helical" evidence="7">
    <location>
        <begin position="273"/>
        <end position="306"/>
    </location>
</feature>
<comment type="similarity">
    <text evidence="6">Belongs to the ABC-4 integral membrane protein family.</text>
</comment>
<evidence type="ECO:0000313" key="11">
    <source>
        <dbReference type="Proteomes" id="UP000229559"/>
    </source>
</evidence>
<organism evidence="10 11">
    <name type="scientific">Candidatus Shapirobacteria bacterium CG07_land_8_20_14_0_80_39_12</name>
    <dbReference type="NCBI Taxonomy" id="1974480"/>
    <lineage>
        <taxon>Bacteria</taxon>
        <taxon>Candidatus Shapironibacteriota</taxon>
    </lineage>
</organism>
<name>A0A2M6YPM8_9BACT</name>
<feature type="transmembrane region" description="Helical" evidence="7">
    <location>
        <begin position="366"/>
        <end position="388"/>
    </location>
</feature>
<accession>A0A2M6YPM8</accession>
<dbReference type="AlphaFoldDB" id="A0A2M6YPM8"/>
<evidence type="ECO:0000259" key="9">
    <source>
        <dbReference type="Pfam" id="PF12704"/>
    </source>
</evidence>
<keyword evidence="5 7" id="KW-0472">Membrane</keyword>